<dbReference type="Gene3D" id="3.90.1150.10">
    <property type="entry name" value="Aspartate Aminotransferase, domain 1"/>
    <property type="match status" value="1"/>
</dbReference>
<reference evidence="2 3" key="1">
    <citation type="submission" date="2017-09" db="EMBL/GenBank/DDBJ databases">
        <title>Large-scale bioinformatics analysis of Bacillus genomes uncovers conserved roles of natural products in bacterial physiology.</title>
        <authorList>
            <consortium name="Agbiome Team Llc"/>
            <person name="Bleich R.M."/>
            <person name="Grubbs K.J."/>
            <person name="Santa Maria K.C."/>
            <person name="Allen S.E."/>
            <person name="Farag S."/>
            <person name="Shank E.A."/>
            <person name="Bowers A."/>
        </authorList>
    </citation>
    <scope>NUCLEOTIDE SEQUENCE [LARGE SCALE GENOMIC DNA]</scope>
    <source>
        <strain evidence="2 3">AFS037265</strain>
    </source>
</reference>
<reference evidence="1" key="2">
    <citation type="submission" date="2019-07" db="EMBL/GenBank/DDBJ databases">
        <title>Phylogenomic Reclassification of ATCC Bacillus Strains and Various Taxa within the Genus Bacillus.</title>
        <authorList>
            <person name="Riojas M.A."/>
            <person name="Frank A.M."/>
            <person name="Fenn S.L."/>
            <person name="King S.P."/>
            <person name="Brower S.M."/>
            <person name="Hazbon M.H."/>
        </authorList>
    </citation>
    <scope>NUCLEOTIDE SEQUENCE</scope>
    <source>
        <strain evidence="1">NR-12239</strain>
    </source>
</reference>
<dbReference type="AlphaFoldDB" id="A0AAJ2DKX3"/>
<protein>
    <submittedName>
        <fullName evidence="1">Uncharacterized protein</fullName>
    </submittedName>
</protein>
<dbReference type="RefSeq" id="WP_003196742.1">
    <property type="nucleotide sequence ID" value="NZ_CM000744.1"/>
</dbReference>
<dbReference type="EMBL" id="VLYX01000020">
    <property type="protein sequence ID" value="MDR4327714.1"/>
    <property type="molecule type" value="Genomic_DNA"/>
</dbReference>
<dbReference type="Proteomes" id="UP000221918">
    <property type="component" value="Unassembled WGS sequence"/>
</dbReference>
<dbReference type="Proteomes" id="UP001248134">
    <property type="component" value="Unassembled WGS sequence"/>
</dbReference>
<evidence type="ECO:0000313" key="2">
    <source>
        <dbReference type="EMBL" id="PHE96077.1"/>
    </source>
</evidence>
<sequence>MALKRVIDYDTSLITQGALKIYLKSGMFHTHSKRLAKKYAKKSILLHQEIKRQLQDCEVSIDYKRPISLDTKLHLALPQNMNATELIQRLHAEHVLLRPIDENYLSNFYKENIIKIDARNINASIISTGIQTIVQTISRMS</sequence>
<dbReference type="InterPro" id="IPR015422">
    <property type="entry name" value="PyrdxlP-dep_Trfase_small"/>
</dbReference>
<name>A0AAJ2DKX3_9BACI</name>
<dbReference type="InterPro" id="IPR015424">
    <property type="entry name" value="PyrdxlP-dep_Trfase"/>
</dbReference>
<dbReference type="InterPro" id="IPR015421">
    <property type="entry name" value="PyrdxlP-dep_Trfase_major"/>
</dbReference>
<evidence type="ECO:0000313" key="4">
    <source>
        <dbReference type="Proteomes" id="UP001248134"/>
    </source>
</evidence>
<dbReference type="GO" id="GO:0003824">
    <property type="term" value="F:catalytic activity"/>
    <property type="evidence" value="ECO:0007669"/>
    <property type="project" value="UniProtKB-ARBA"/>
</dbReference>
<dbReference type="EMBL" id="NUTL01000055">
    <property type="protein sequence ID" value="PHE96077.1"/>
    <property type="molecule type" value="Genomic_DNA"/>
</dbReference>
<evidence type="ECO:0000313" key="3">
    <source>
        <dbReference type="Proteomes" id="UP000221918"/>
    </source>
</evidence>
<evidence type="ECO:0000313" key="1">
    <source>
        <dbReference type="EMBL" id="MDR4327714.1"/>
    </source>
</evidence>
<accession>A0AAJ2DKX3</accession>
<comment type="caution">
    <text evidence="1">The sequence shown here is derived from an EMBL/GenBank/DDBJ whole genome shotgun (WGS) entry which is preliminary data.</text>
</comment>
<organism evidence="1 4">
    <name type="scientific">Bacillus pseudomycoides</name>
    <dbReference type="NCBI Taxonomy" id="64104"/>
    <lineage>
        <taxon>Bacteria</taxon>
        <taxon>Bacillati</taxon>
        <taxon>Bacillota</taxon>
        <taxon>Bacilli</taxon>
        <taxon>Bacillales</taxon>
        <taxon>Bacillaceae</taxon>
        <taxon>Bacillus</taxon>
        <taxon>Bacillus cereus group</taxon>
    </lineage>
</organism>
<dbReference type="Gene3D" id="3.40.640.10">
    <property type="entry name" value="Type I PLP-dependent aspartate aminotransferase-like (Major domain)"/>
    <property type="match status" value="1"/>
</dbReference>
<proteinExistence type="predicted"/>
<gene>
    <name evidence="2" type="ORF">COF81_13980</name>
    <name evidence="1" type="ORF">FOS08_17895</name>
</gene>
<dbReference type="SUPFAM" id="SSF53383">
    <property type="entry name" value="PLP-dependent transferases"/>
    <property type="match status" value="1"/>
</dbReference>